<feature type="region of interest" description="Disordered" evidence="5">
    <location>
        <begin position="1"/>
        <end position="27"/>
    </location>
</feature>
<dbReference type="OrthoDB" id="5590282at2759"/>
<dbReference type="InterPro" id="IPR036915">
    <property type="entry name" value="Cyclin-like_sf"/>
</dbReference>
<keyword evidence="9" id="KW-1185">Reference proteome</keyword>
<dbReference type="GO" id="GO:0051301">
    <property type="term" value="P:cell division"/>
    <property type="evidence" value="ECO:0007669"/>
    <property type="project" value="UniProtKB-KW"/>
</dbReference>
<dbReference type="InterPro" id="IPR046965">
    <property type="entry name" value="Cyclin_A/B-like"/>
</dbReference>
<reference evidence="8 9" key="1">
    <citation type="submission" date="2014-02" db="EMBL/GenBank/DDBJ databases">
        <title>Transposable element dynamics among asymbiotic and ectomycorrhizal Amanita fungi.</title>
        <authorList>
            <consortium name="DOE Joint Genome Institute"/>
            <person name="Hess J."/>
            <person name="Skrede I."/>
            <person name="Wolfe B."/>
            <person name="LaButti K."/>
            <person name="Ohm R.A."/>
            <person name="Grigoriev I.V."/>
            <person name="Pringle A."/>
        </authorList>
    </citation>
    <scope>NUCLEOTIDE SEQUENCE [LARGE SCALE GENOMIC DNA]</scope>
    <source>
        <strain evidence="8 9">SKay4041</strain>
    </source>
</reference>
<dbReference type="GO" id="GO:0044772">
    <property type="term" value="P:mitotic cell cycle phase transition"/>
    <property type="evidence" value="ECO:0007669"/>
    <property type="project" value="InterPro"/>
</dbReference>
<dbReference type="PROSITE" id="PS00292">
    <property type="entry name" value="CYCLINS"/>
    <property type="match status" value="1"/>
</dbReference>
<evidence type="ECO:0000259" key="6">
    <source>
        <dbReference type="SMART" id="SM00385"/>
    </source>
</evidence>
<keyword evidence="3" id="KW-0131">Cell cycle</keyword>
<name>A0A2A9NSI4_9AGAR</name>
<evidence type="ECO:0000256" key="2">
    <source>
        <dbReference type="ARBA" id="ARBA00023127"/>
    </source>
</evidence>
<keyword evidence="2 4" id="KW-0195">Cyclin</keyword>
<dbReference type="Gene3D" id="1.10.472.10">
    <property type="entry name" value="Cyclin-like"/>
    <property type="match status" value="2"/>
</dbReference>
<sequence length="497" mass="57057">QLPQRRLVSQRTKVDENANVRHTRQSSITSAARFPGKENANKVLPARTALGEVTLATVNRKDSTAKNVTGKDKEEIGLKRGRSNSTTLTQRVPLGPGRTQVSQPAQPITNNVHARAPVGRHRVHASNTHRRHSRIPVPEPVVVHEEEDEQEEPKREIETVTNVVDQEREVETMVDVEEAEVEQAVQPPLENKAPKIWPQMDTQLLDRCQKEVQAVREHFTDDVNVYDTTMVSEYADDIFQYMSELEEKVMADPNYMDGQTEINWGMRQTLIDWLLQVHLRYHMLPETLWIAVNIVDRFLTKRVISVNKFQLVGVTAMFIAAKYEEILAPSVDEFVFMTENGFTRDEILKGERIILQTLDFQISHYCSPYSWMRKISKADDYELQTRTLSKFLTEVTLLDHRFLRAKPSLIAAVGMFSARKMLGGDWNDAFVYHSGYTAEQLTMGHQWLMGKLLETGFTKTYVCKKYANKKFLKASVFAIDFARGNMRQEFPTDLVTL</sequence>
<dbReference type="GO" id="GO:0016538">
    <property type="term" value="F:cyclin-dependent protein serine/threonine kinase regulator activity"/>
    <property type="evidence" value="ECO:0007669"/>
    <property type="project" value="InterPro"/>
</dbReference>
<dbReference type="InterPro" id="IPR004367">
    <property type="entry name" value="Cyclin_C-dom"/>
</dbReference>
<evidence type="ECO:0000256" key="1">
    <source>
        <dbReference type="ARBA" id="ARBA00022618"/>
    </source>
</evidence>
<organism evidence="8 9">
    <name type="scientific">Amanita thiersii Skay4041</name>
    <dbReference type="NCBI Taxonomy" id="703135"/>
    <lineage>
        <taxon>Eukaryota</taxon>
        <taxon>Fungi</taxon>
        <taxon>Dikarya</taxon>
        <taxon>Basidiomycota</taxon>
        <taxon>Agaricomycotina</taxon>
        <taxon>Agaricomycetes</taxon>
        <taxon>Agaricomycetidae</taxon>
        <taxon>Agaricales</taxon>
        <taxon>Pluteineae</taxon>
        <taxon>Amanitaceae</taxon>
        <taxon>Amanita</taxon>
    </lineage>
</organism>
<accession>A0A2A9NSI4</accession>
<dbReference type="PIRSF" id="PIRSF001771">
    <property type="entry name" value="Cyclin_A_B_D_E"/>
    <property type="match status" value="1"/>
</dbReference>
<dbReference type="InterPro" id="IPR013763">
    <property type="entry name" value="Cyclin-like_dom"/>
</dbReference>
<proteinExistence type="inferred from homology"/>
<evidence type="ECO:0000313" key="8">
    <source>
        <dbReference type="EMBL" id="PFH53068.1"/>
    </source>
</evidence>
<evidence type="ECO:0000256" key="3">
    <source>
        <dbReference type="ARBA" id="ARBA00023306"/>
    </source>
</evidence>
<dbReference type="AlphaFoldDB" id="A0A2A9NSI4"/>
<dbReference type="SUPFAM" id="SSF47954">
    <property type="entry name" value="Cyclin-like"/>
    <property type="match status" value="2"/>
</dbReference>
<keyword evidence="1" id="KW-0132">Cell division</keyword>
<dbReference type="PANTHER" id="PTHR10177">
    <property type="entry name" value="CYCLINS"/>
    <property type="match status" value="1"/>
</dbReference>
<dbReference type="CDD" id="cd20512">
    <property type="entry name" value="CYCLIN_CLBs_yeast_rpt2"/>
    <property type="match status" value="1"/>
</dbReference>
<dbReference type="SMART" id="SM00385">
    <property type="entry name" value="CYCLIN"/>
    <property type="match status" value="2"/>
</dbReference>
<feature type="non-terminal residue" evidence="8">
    <location>
        <position position="1"/>
    </location>
</feature>
<dbReference type="InterPro" id="IPR048258">
    <property type="entry name" value="Cyclins_cyclin-box"/>
</dbReference>
<feature type="domain" description="Cyclin-like" evidence="6">
    <location>
        <begin position="272"/>
        <end position="356"/>
    </location>
</feature>
<dbReference type="EMBL" id="KZ301975">
    <property type="protein sequence ID" value="PFH53068.1"/>
    <property type="molecule type" value="Genomic_DNA"/>
</dbReference>
<evidence type="ECO:0000256" key="4">
    <source>
        <dbReference type="RuleBase" id="RU000383"/>
    </source>
</evidence>
<dbReference type="Pfam" id="PF02984">
    <property type="entry name" value="Cyclin_C"/>
    <property type="match status" value="1"/>
</dbReference>
<dbReference type="InterPro" id="IPR039361">
    <property type="entry name" value="Cyclin"/>
</dbReference>
<evidence type="ECO:0000256" key="5">
    <source>
        <dbReference type="SAM" id="MobiDB-lite"/>
    </source>
</evidence>
<comment type="similarity">
    <text evidence="4">Belongs to the cyclin family.</text>
</comment>
<dbReference type="Pfam" id="PF00134">
    <property type="entry name" value="Cyclin_N"/>
    <property type="match status" value="1"/>
</dbReference>
<dbReference type="STRING" id="703135.A0A2A9NSI4"/>
<evidence type="ECO:0000313" key="9">
    <source>
        <dbReference type="Proteomes" id="UP000242287"/>
    </source>
</evidence>
<protein>
    <submittedName>
        <fullName evidence="8">Uncharacterized protein</fullName>
    </submittedName>
</protein>
<gene>
    <name evidence="8" type="ORF">AMATHDRAFT_138498</name>
</gene>
<feature type="domain" description="Cyclin C-terminal" evidence="7">
    <location>
        <begin position="366"/>
        <end position="480"/>
    </location>
</feature>
<dbReference type="SMART" id="SM01332">
    <property type="entry name" value="Cyclin_C"/>
    <property type="match status" value="1"/>
</dbReference>
<dbReference type="InterPro" id="IPR006671">
    <property type="entry name" value="Cyclin_N"/>
</dbReference>
<dbReference type="Proteomes" id="UP000242287">
    <property type="component" value="Unassembled WGS sequence"/>
</dbReference>
<feature type="compositionally biased region" description="Polar residues" evidence="5">
    <location>
        <begin position="1"/>
        <end position="11"/>
    </location>
</feature>
<evidence type="ECO:0000259" key="7">
    <source>
        <dbReference type="SMART" id="SM01332"/>
    </source>
</evidence>
<feature type="domain" description="Cyclin-like" evidence="6">
    <location>
        <begin position="370"/>
        <end position="449"/>
    </location>
</feature>
<dbReference type="FunFam" id="1.10.472.10:FF:000001">
    <property type="entry name" value="G2/mitotic-specific cyclin"/>
    <property type="match status" value="1"/>
</dbReference>